<evidence type="ECO:0000313" key="5">
    <source>
        <dbReference type="Proteomes" id="UP000255087"/>
    </source>
</evidence>
<feature type="transmembrane region" description="Helical" evidence="1">
    <location>
        <begin position="248"/>
        <end position="265"/>
    </location>
</feature>
<feature type="domain" description="Prokaryotic E2 family B" evidence="3">
    <location>
        <begin position="48"/>
        <end position="129"/>
    </location>
</feature>
<sequence>MYVPSVAQSDLLRLKGFKPIWTPNGLLFEKNISFDKKSFTYSISNISPDYITNPLVRITSLPEELKNKVLPHVFPNGYLCYYDPEVSFIDPLEPIQELSNCIGQVEQIIQKLAAAENVSDIAQEIQSYWYGHVICILLTDNIKDTISFGYKKIINGKKEQFYIVVNELQDATSWIKKHGGIIDEHKSEITCLTVKVNHNIGSFYDYKEWPPNSIKDFFSWLSIISNNLASNIAIEIARKLKETSRQKILILLITQQGIVGVFVKFNSATINNIKRFIVKKGKKTKKIKNSSLIDILSSKFSHTIFLRVNGYKSSIDFVVSRNTPNSKNFINNRIALVGCGAIGGYLSSFLVQLGAAGGASGRLSLYDGDIFMPDNLGRHILGIGDLFEEKSTALKNRLSENTAYKLNILAEETFTFNEDISRFDLIIDATGNESFSTKLARFVHTKRKDGTKITLIHSWVDAMGHVASALLDDGTSACYRCLREKRNGLLIERLPLFKDSVESDLLPKFSVNCGSTYLPYNSNVSVTAAGLAQQLAIEYINNESIDKFRYIPLSSMVNRHRSRTLEKIKGCPICGE</sequence>
<dbReference type="InterPro" id="IPR032701">
    <property type="entry name" value="Prok-E2_B_dom"/>
</dbReference>
<dbReference type="AlphaFoldDB" id="A0A380Q2V5"/>
<dbReference type="InterPro" id="IPR000594">
    <property type="entry name" value="ThiF_NAD_FAD-bd"/>
</dbReference>
<evidence type="ECO:0000313" key="4">
    <source>
        <dbReference type="EMBL" id="SUP80081.1"/>
    </source>
</evidence>
<dbReference type="Pfam" id="PF14461">
    <property type="entry name" value="Prok-E2_B"/>
    <property type="match status" value="1"/>
</dbReference>
<reference evidence="4 5" key="1">
    <citation type="submission" date="2018-06" db="EMBL/GenBank/DDBJ databases">
        <authorList>
            <consortium name="Pathogen Informatics"/>
            <person name="Doyle S."/>
        </authorList>
    </citation>
    <scope>NUCLEOTIDE SEQUENCE [LARGE SCALE GENOMIC DNA]</scope>
    <source>
        <strain evidence="4 5">NCTC8580</strain>
    </source>
</reference>
<keyword evidence="1" id="KW-1133">Transmembrane helix</keyword>
<dbReference type="EMBL" id="UHJC01000001">
    <property type="protein sequence ID" value="SUP80081.1"/>
    <property type="molecule type" value="Genomic_DNA"/>
</dbReference>
<proteinExistence type="predicted"/>
<gene>
    <name evidence="4" type="ORF">NCTC8580_00121</name>
</gene>
<dbReference type="Pfam" id="PF00899">
    <property type="entry name" value="ThiF"/>
    <property type="match status" value="1"/>
</dbReference>
<accession>A0A380Q2V5</accession>
<evidence type="ECO:0000256" key="1">
    <source>
        <dbReference type="SAM" id="Phobius"/>
    </source>
</evidence>
<name>A0A380Q2V5_YERPU</name>
<organism evidence="4 5">
    <name type="scientific">Yersinia pseudotuberculosis</name>
    <dbReference type="NCBI Taxonomy" id="633"/>
    <lineage>
        <taxon>Bacteria</taxon>
        <taxon>Pseudomonadati</taxon>
        <taxon>Pseudomonadota</taxon>
        <taxon>Gammaproteobacteria</taxon>
        <taxon>Enterobacterales</taxon>
        <taxon>Yersiniaceae</taxon>
        <taxon>Yersinia</taxon>
    </lineage>
</organism>
<dbReference type="InterPro" id="IPR035985">
    <property type="entry name" value="Ubiquitin-activating_enz"/>
</dbReference>
<keyword evidence="1" id="KW-0812">Transmembrane</keyword>
<protein>
    <submittedName>
        <fullName evidence="4">UBA/THIF-type NAD/FAD binding protein</fullName>
    </submittedName>
</protein>
<dbReference type="Gene3D" id="3.40.50.720">
    <property type="entry name" value="NAD(P)-binding Rossmann-like Domain"/>
    <property type="match status" value="1"/>
</dbReference>
<feature type="domain" description="THIF-type NAD/FAD binding fold" evidence="2">
    <location>
        <begin position="328"/>
        <end position="486"/>
    </location>
</feature>
<dbReference type="SUPFAM" id="SSF69572">
    <property type="entry name" value="Activating enzymes of the ubiquitin-like proteins"/>
    <property type="match status" value="1"/>
</dbReference>
<evidence type="ECO:0000259" key="3">
    <source>
        <dbReference type="Pfam" id="PF14461"/>
    </source>
</evidence>
<dbReference type="Proteomes" id="UP000255087">
    <property type="component" value="Unassembled WGS sequence"/>
</dbReference>
<dbReference type="RefSeq" id="WP_115114881.1">
    <property type="nucleotide sequence ID" value="NZ_UHJC01000001.1"/>
</dbReference>
<keyword evidence="1" id="KW-0472">Membrane</keyword>
<evidence type="ECO:0000259" key="2">
    <source>
        <dbReference type="Pfam" id="PF00899"/>
    </source>
</evidence>
<dbReference type="GO" id="GO:0008641">
    <property type="term" value="F:ubiquitin-like modifier activating enzyme activity"/>
    <property type="evidence" value="ECO:0007669"/>
    <property type="project" value="InterPro"/>
</dbReference>